<organism evidence="1 2">
    <name type="scientific">Undibacterium pigrum</name>
    <dbReference type="NCBI Taxonomy" id="401470"/>
    <lineage>
        <taxon>Bacteria</taxon>
        <taxon>Pseudomonadati</taxon>
        <taxon>Pseudomonadota</taxon>
        <taxon>Betaproteobacteria</taxon>
        <taxon>Burkholderiales</taxon>
        <taxon>Oxalobacteraceae</taxon>
        <taxon>Undibacterium</taxon>
    </lineage>
</organism>
<dbReference type="Proteomes" id="UP000247792">
    <property type="component" value="Unassembled WGS sequence"/>
</dbReference>
<accession>A0A318J301</accession>
<reference evidence="1 2" key="1">
    <citation type="submission" date="2018-05" db="EMBL/GenBank/DDBJ databases">
        <title>Genomic Encyclopedia of Type Strains, Phase IV (KMG-IV): sequencing the most valuable type-strain genomes for metagenomic binning, comparative biology and taxonomic classification.</title>
        <authorList>
            <person name="Goeker M."/>
        </authorList>
    </citation>
    <scope>NUCLEOTIDE SEQUENCE [LARGE SCALE GENOMIC DNA]</scope>
    <source>
        <strain evidence="1 2">DSM 19792</strain>
    </source>
</reference>
<sequence length="339" mass="36724">MISGPFAQVLAAGRSQFNARVVEARRRYPAFDVQALADFLQGSVAPVMQAVTAHMPDRLAVIALTAYDITLDLVGQALTGAGARSKVVDRVWQDLLPAYVHILVNAPTEVIALLTNAALNIEKTSSARIDQWQEEMKHIAPQITSLAALQATGQILAWRAGMAHFRDGAMAIADTLPPALLLQLLGADPGSEWSQIKKQMQQDPWWCPDTAARIKYSYTTGQGMTTGQFTGFGGAFPAPPELRACEYGFWVKSADRYFLLMADVYGAVLHPSSKDEFEHGAVLDITAGATGVSCQGNILQTRRGKHVLNLPVKELALTCNLHTVAVSSPYTYGISLYPL</sequence>
<proteinExistence type="predicted"/>
<dbReference type="EMBL" id="QJKB01000006">
    <property type="protein sequence ID" value="PXX42100.1"/>
    <property type="molecule type" value="Genomic_DNA"/>
</dbReference>
<comment type="caution">
    <text evidence="1">The sequence shown here is derived from an EMBL/GenBank/DDBJ whole genome shotgun (WGS) entry which is preliminary data.</text>
</comment>
<dbReference type="AlphaFoldDB" id="A0A318J301"/>
<gene>
    <name evidence="1" type="ORF">DFR42_106280</name>
</gene>
<protein>
    <submittedName>
        <fullName evidence="1">Uncharacterized protein</fullName>
    </submittedName>
</protein>
<dbReference type="RefSeq" id="WP_110256528.1">
    <property type="nucleotide sequence ID" value="NZ_QJKB01000006.1"/>
</dbReference>
<name>A0A318J301_9BURK</name>
<evidence type="ECO:0000313" key="1">
    <source>
        <dbReference type="EMBL" id="PXX42100.1"/>
    </source>
</evidence>
<keyword evidence="2" id="KW-1185">Reference proteome</keyword>
<dbReference type="OrthoDB" id="976092at2"/>
<evidence type="ECO:0000313" key="2">
    <source>
        <dbReference type="Proteomes" id="UP000247792"/>
    </source>
</evidence>